<dbReference type="Proteomes" id="UP001642464">
    <property type="component" value="Unassembled WGS sequence"/>
</dbReference>
<evidence type="ECO:0000256" key="1">
    <source>
        <dbReference type="SAM" id="MobiDB-lite"/>
    </source>
</evidence>
<organism evidence="2 3">
    <name type="scientific">Durusdinium trenchii</name>
    <dbReference type="NCBI Taxonomy" id="1381693"/>
    <lineage>
        <taxon>Eukaryota</taxon>
        <taxon>Sar</taxon>
        <taxon>Alveolata</taxon>
        <taxon>Dinophyceae</taxon>
        <taxon>Suessiales</taxon>
        <taxon>Symbiodiniaceae</taxon>
        <taxon>Durusdinium</taxon>
    </lineage>
</organism>
<protein>
    <submittedName>
        <fullName evidence="2">Uncharacterized protein</fullName>
    </submittedName>
</protein>
<proteinExistence type="predicted"/>
<dbReference type="EMBL" id="CAXAMM010040256">
    <property type="protein sequence ID" value="CAK9092117.1"/>
    <property type="molecule type" value="Genomic_DNA"/>
</dbReference>
<comment type="caution">
    <text evidence="2">The sequence shown here is derived from an EMBL/GenBank/DDBJ whole genome shotgun (WGS) entry which is preliminary data.</text>
</comment>
<accession>A0ABP0QUY7</accession>
<reference evidence="2 3" key="1">
    <citation type="submission" date="2024-02" db="EMBL/GenBank/DDBJ databases">
        <authorList>
            <person name="Chen Y."/>
            <person name="Shah S."/>
            <person name="Dougan E. K."/>
            <person name="Thang M."/>
            <person name="Chan C."/>
        </authorList>
    </citation>
    <scope>NUCLEOTIDE SEQUENCE [LARGE SCALE GENOMIC DNA]</scope>
</reference>
<name>A0ABP0QUY7_9DINO</name>
<evidence type="ECO:0000313" key="3">
    <source>
        <dbReference type="Proteomes" id="UP001642464"/>
    </source>
</evidence>
<keyword evidence="3" id="KW-1185">Reference proteome</keyword>
<sequence length="81" mass="9377">FYVIMDQNNDGLDPMELLEFIQGNQEEMANRTLFSFAEIAPTGAKVSRQKEMEMRLKNKPSPVFMNSGRRRPPAMRLLNKT</sequence>
<gene>
    <name evidence="2" type="ORF">SCF082_LOCUS43359</name>
</gene>
<evidence type="ECO:0000313" key="2">
    <source>
        <dbReference type="EMBL" id="CAK9092117.1"/>
    </source>
</evidence>
<feature type="non-terminal residue" evidence="2">
    <location>
        <position position="1"/>
    </location>
</feature>
<feature type="region of interest" description="Disordered" evidence="1">
    <location>
        <begin position="59"/>
        <end position="81"/>
    </location>
</feature>